<dbReference type="EMBL" id="GBXM01015827">
    <property type="protein sequence ID" value="JAH92750.1"/>
    <property type="molecule type" value="Transcribed_RNA"/>
</dbReference>
<sequence>MYRILVCLRFSVEVNCSLFSCSSVLFQEKLTGNCHLKNNRMIPFKYIASKTESQKSVLFDSQTKIFKYCIDIPLS</sequence>
<accession>A0A0E9WTA7</accession>
<protein>
    <submittedName>
        <fullName evidence="1">Uncharacterized protein</fullName>
    </submittedName>
</protein>
<reference evidence="1" key="1">
    <citation type="submission" date="2014-11" db="EMBL/GenBank/DDBJ databases">
        <authorList>
            <person name="Amaro Gonzalez C."/>
        </authorList>
    </citation>
    <scope>NUCLEOTIDE SEQUENCE</scope>
</reference>
<name>A0A0E9WTA7_ANGAN</name>
<dbReference type="AlphaFoldDB" id="A0A0E9WTA7"/>
<organism evidence="1">
    <name type="scientific">Anguilla anguilla</name>
    <name type="common">European freshwater eel</name>
    <name type="synonym">Muraena anguilla</name>
    <dbReference type="NCBI Taxonomy" id="7936"/>
    <lineage>
        <taxon>Eukaryota</taxon>
        <taxon>Metazoa</taxon>
        <taxon>Chordata</taxon>
        <taxon>Craniata</taxon>
        <taxon>Vertebrata</taxon>
        <taxon>Euteleostomi</taxon>
        <taxon>Actinopterygii</taxon>
        <taxon>Neopterygii</taxon>
        <taxon>Teleostei</taxon>
        <taxon>Anguilliformes</taxon>
        <taxon>Anguillidae</taxon>
        <taxon>Anguilla</taxon>
    </lineage>
</organism>
<reference evidence="1" key="2">
    <citation type="journal article" date="2015" name="Fish Shellfish Immunol.">
        <title>Early steps in the European eel (Anguilla anguilla)-Vibrio vulnificus interaction in the gills: Role of the RtxA13 toxin.</title>
        <authorList>
            <person name="Callol A."/>
            <person name="Pajuelo D."/>
            <person name="Ebbesson L."/>
            <person name="Teles M."/>
            <person name="MacKenzie S."/>
            <person name="Amaro C."/>
        </authorList>
    </citation>
    <scope>NUCLEOTIDE SEQUENCE</scope>
</reference>
<proteinExistence type="predicted"/>
<evidence type="ECO:0000313" key="1">
    <source>
        <dbReference type="EMBL" id="JAH92750.1"/>
    </source>
</evidence>